<accession>A0ABW4DNG2</accession>
<evidence type="ECO:0000313" key="4">
    <source>
        <dbReference type="Proteomes" id="UP001597244"/>
    </source>
</evidence>
<organism evidence="3 4">
    <name type="scientific">Lapidilactobacillus mulanensis</name>
    <dbReference type="NCBI Taxonomy" id="2485999"/>
    <lineage>
        <taxon>Bacteria</taxon>
        <taxon>Bacillati</taxon>
        <taxon>Bacillota</taxon>
        <taxon>Bacilli</taxon>
        <taxon>Lactobacillales</taxon>
        <taxon>Lactobacillaceae</taxon>
        <taxon>Lapidilactobacillus</taxon>
    </lineage>
</organism>
<name>A0ABW4DNG2_9LACO</name>
<keyword evidence="4" id="KW-1185">Reference proteome</keyword>
<dbReference type="Proteomes" id="UP001597244">
    <property type="component" value="Unassembled WGS sequence"/>
</dbReference>
<sequence length="351" mass="39806">MIINPTKKSLPIFNKLIKTADVTKAKQFSIANPLFSWHANYFLVNRKKVVLLVNDLTYAAVVLYDISAKNKSNLDQYIIAGMREAFLSVGVKNERIDAYLELAGTIEIGAGFDRHVTGAVTNMITLSSGGRLIDPRKMIQSDLMKYLMRIPFRQKEYTFATKAVLKAFASGLSIVESHVAETQTPVYHVNKTWTDYHQWDKYEGDRSLFADDGQRYERIMKEVQANNAQILTEFKNYLANSAGLSKKVVNKHANNVDLFINQFMLYYTIKTPLKMADDVADYLSDWFPRKVAYSPNEIKSNATSIKKFAKFMEVAGELSQSDGKRAKAAIKMGTELGVEQMLIIDNMSDIW</sequence>
<keyword evidence="1" id="KW-0238">DNA-binding</keyword>
<evidence type="ECO:0000259" key="2">
    <source>
        <dbReference type="Pfam" id="PF22016"/>
    </source>
</evidence>
<proteinExistence type="predicted"/>
<feature type="domain" description="DUF6933" evidence="2">
    <location>
        <begin position="15"/>
        <end position="161"/>
    </location>
</feature>
<dbReference type="InterPro" id="IPR053864">
    <property type="entry name" value="DUF6933"/>
</dbReference>
<dbReference type="Pfam" id="PF22016">
    <property type="entry name" value="DUF6933"/>
    <property type="match status" value="1"/>
</dbReference>
<dbReference type="RefSeq" id="WP_125577902.1">
    <property type="nucleotide sequence ID" value="NZ_JBHTOF010000033.1"/>
</dbReference>
<reference evidence="4" key="1">
    <citation type="journal article" date="2019" name="Int. J. Syst. Evol. Microbiol.">
        <title>The Global Catalogue of Microorganisms (GCM) 10K type strain sequencing project: providing services to taxonomists for standard genome sequencing and annotation.</title>
        <authorList>
            <consortium name="The Broad Institute Genomics Platform"/>
            <consortium name="The Broad Institute Genome Sequencing Center for Infectious Disease"/>
            <person name="Wu L."/>
            <person name="Ma J."/>
        </authorList>
    </citation>
    <scope>NUCLEOTIDE SEQUENCE [LARGE SCALE GENOMIC DNA]</scope>
    <source>
        <strain evidence="4">CCM 8951</strain>
    </source>
</reference>
<evidence type="ECO:0000256" key="1">
    <source>
        <dbReference type="ARBA" id="ARBA00023125"/>
    </source>
</evidence>
<dbReference type="Gene3D" id="1.10.150.130">
    <property type="match status" value="1"/>
</dbReference>
<comment type="caution">
    <text evidence="3">The sequence shown here is derived from an EMBL/GenBank/DDBJ whole genome shotgun (WGS) entry which is preliminary data.</text>
</comment>
<dbReference type="InterPro" id="IPR010998">
    <property type="entry name" value="Integrase_recombinase_N"/>
</dbReference>
<protein>
    <submittedName>
        <fullName evidence="3">DUF6933 domain-containing protein</fullName>
    </submittedName>
</protein>
<gene>
    <name evidence="3" type="ORF">ACFQ4L_04970</name>
</gene>
<dbReference type="EMBL" id="JBHTOF010000033">
    <property type="protein sequence ID" value="MFD1465443.1"/>
    <property type="molecule type" value="Genomic_DNA"/>
</dbReference>
<evidence type="ECO:0000313" key="3">
    <source>
        <dbReference type="EMBL" id="MFD1465443.1"/>
    </source>
</evidence>